<protein>
    <recommendedName>
        <fullName evidence="6">Chorein N-terminal domain-containing protein</fullName>
    </recommendedName>
</protein>
<feature type="compositionally biased region" description="Basic and acidic residues" evidence="3">
    <location>
        <begin position="2708"/>
        <end position="2737"/>
    </location>
</feature>
<feature type="compositionally biased region" description="Basic and acidic residues" evidence="3">
    <location>
        <begin position="1456"/>
        <end position="1478"/>
    </location>
</feature>
<dbReference type="PANTHER" id="PTHR16166:SF93">
    <property type="entry name" value="INTERMEMBRANE LIPID TRANSFER PROTEIN VPS13"/>
    <property type="match status" value="1"/>
</dbReference>
<evidence type="ECO:0008006" key="6">
    <source>
        <dbReference type="Google" id="ProtNLM"/>
    </source>
</evidence>
<dbReference type="RefSeq" id="XP_028544700.1">
    <property type="nucleotide sequence ID" value="XM_028688899.1"/>
</dbReference>
<feature type="compositionally biased region" description="Basic and acidic residues" evidence="3">
    <location>
        <begin position="257"/>
        <end position="274"/>
    </location>
</feature>
<feature type="region of interest" description="Disordered" evidence="3">
    <location>
        <begin position="4074"/>
        <end position="4096"/>
    </location>
</feature>
<evidence type="ECO:0000313" key="4">
    <source>
        <dbReference type="EMBL" id="GAW82111.1"/>
    </source>
</evidence>
<feature type="compositionally biased region" description="Acidic residues" evidence="3">
    <location>
        <begin position="980"/>
        <end position="997"/>
    </location>
</feature>
<feature type="compositionally biased region" description="Polar residues" evidence="3">
    <location>
        <begin position="1441"/>
        <end position="1451"/>
    </location>
</feature>
<feature type="region of interest" description="Disordered" evidence="3">
    <location>
        <begin position="251"/>
        <end position="315"/>
    </location>
</feature>
<dbReference type="PANTHER" id="PTHR16166">
    <property type="entry name" value="VACUOLAR PROTEIN SORTING-ASSOCIATED PROTEIN VPS13"/>
    <property type="match status" value="1"/>
</dbReference>
<feature type="compositionally biased region" description="Basic and acidic residues" evidence="3">
    <location>
        <begin position="2398"/>
        <end position="2415"/>
    </location>
</feature>
<name>A0A1Y1JHX3_PLAGO</name>
<feature type="compositionally biased region" description="Acidic residues" evidence="3">
    <location>
        <begin position="3743"/>
        <end position="3760"/>
    </location>
</feature>
<reference evidence="5" key="1">
    <citation type="submission" date="2017-04" db="EMBL/GenBank/DDBJ databases">
        <title>Plasmodium gonderi genome.</title>
        <authorList>
            <person name="Arisue N."/>
            <person name="Honma H."/>
            <person name="Kawai S."/>
            <person name="Tougan T."/>
            <person name="Tanabe K."/>
            <person name="Horii T."/>
        </authorList>
    </citation>
    <scope>NUCLEOTIDE SEQUENCE [LARGE SCALE GENOMIC DNA]</scope>
    <source>
        <strain evidence="5">ATCC 30045</strain>
    </source>
</reference>
<evidence type="ECO:0000313" key="5">
    <source>
        <dbReference type="Proteomes" id="UP000195521"/>
    </source>
</evidence>
<evidence type="ECO:0000256" key="2">
    <source>
        <dbReference type="SAM" id="Coils"/>
    </source>
</evidence>
<feature type="compositionally biased region" description="Polar residues" evidence="3">
    <location>
        <begin position="2381"/>
        <end position="2390"/>
    </location>
</feature>
<feature type="compositionally biased region" description="Basic and acidic residues" evidence="3">
    <location>
        <begin position="1566"/>
        <end position="1592"/>
    </location>
</feature>
<feature type="compositionally biased region" description="Basic and acidic residues" evidence="3">
    <location>
        <begin position="302"/>
        <end position="311"/>
    </location>
</feature>
<comment type="similarity">
    <text evidence="1">Belongs to the VPS13 family.</text>
</comment>
<feature type="compositionally biased region" description="Basic and acidic residues" evidence="3">
    <location>
        <begin position="958"/>
        <end position="979"/>
    </location>
</feature>
<feature type="region of interest" description="Disordered" evidence="3">
    <location>
        <begin position="1566"/>
        <end position="1594"/>
    </location>
</feature>
<feature type="region of interest" description="Disordered" evidence="3">
    <location>
        <begin position="2356"/>
        <end position="2415"/>
    </location>
</feature>
<evidence type="ECO:0000256" key="1">
    <source>
        <dbReference type="ARBA" id="ARBA00006545"/>
    </source>
</evidence>
<dbReference type="GO" id="GO:0006623">
    <property type="term" value="P:protein targeting to vacuole"/>
    <property type="evidence" value="ECO:0007669"/>
    <property type="project" value="TreeGrafter"/>
</dbReference>
<feature type="compositionally biased region" description="Basic and acidic residues" evidence="3">
    <location>
        <begin position="4630"/>
        <end position="4652"/>
    </location>
</feature>
<accession>A0A1Y1JHX3</accession>
<dbReference type="InterPro" id="IPR026847">
    <property type="entry name" value="VPS13"/>
</dbReference>
<feature type="coiled-coil region" evidence="2">
    <location>
        <begin position="105"/>
        <end position="132"/>
    </location>
</feature>
<keyword evidence="2" id="KW-0175">Coiled coil</keyword>
<feature type="region of interest" description="Disordered" evidence="3">
    <location>
        <begin position="4626"/>
        <end position="4652"/>
    </location>
</feature>
<feature type="region of interest" description="Disordered" evidence="3">
    <location>
        <begin position="1439"/>
        <end position="1478"/>
    </location>
</feature>
<dbReference type="CDD" id="cd14376">
    <property type="entry name" value="CUE_AUP1_AMFR_like"/>
    <property type="match status" value="1"/>
</dbReference>
<dbReference type="EMBL" id="BDQF01000013">
    <property type="protein sequence ID" value="GAW82111.1"/>
    <property type="molecule type" value="Genomic_DNA"/>
</dbReference>
<dbReference type="GeneID" id="39748843"/>
<gene>
    <name evidence="4" type="ORF">PGO_121030</name>
</gene>
<keyword evidence="5" id="KW-1185">Reference proteome</keyword>
<proteinExistence type="inferred from homology"/>
<feature type="compositionally biased region" description="Basic and acidic residues" evidence="3">
    <location>
        <begin position="4087"/>
        <end position="4096"/>
    </location>
</feature>
<dbReference type="Proteomes" id="UP000195521">
    <property type="component" value="Unassembled WGS sequence"/>
</dbReference>
<feature type="region of interest" description="Disordered" evidence="3">
    <location>
        <begin position="3728"/>
        <end position="3766"/>
    </location>
</feature>
<comment type="caution">
    <text evidence="4">The sequence shown here is derived from an EMBL/GenBank/DDBJ whole genome shotgun (WGS) entry which is preliminary data.</text>
</comment>
<organism evidence="4 5">
    <name type="scientific">Plasmodium gonderi</name>
    <dbReference type="NCBI Taxonomy" id="77519"/>
    <lineage>
        <taxon>Eukaryota</taxon>
        <taxon>Sar</taxon>
        <taxon>Alveolata</taxon>
        <taxon>Apicomplexa</taxon>
        <taxon>Aconoidasida</taxon>
        <taxon>Haemosporida</taxon>
        <taxon>Plasmodiidae</taxon>
        <taxon>Plasmodium</taxon>
        <taxon>Plasmodium (Plasmodium)</taxon>
    </lineage>
</organism>
<feature type="region of interest" description="Disordered" evidence="3">
    <location>
        <begin position="3510"/>
        <end position="3529"/>
    </location>
</feature>
<evidence type="ECO:0000256" key="3">
    <source>
        <dbReference type="SAM" id="MobiDB-lite"/>
    </source>
</evidence>
<feature type="region of interest" description="Disordered" evidence="3">
    <location>
        <begin position="2176"/>
        <end position="2206"/>
    </location>
</feature>
<dbReference type="GO" id="GO:0045053">
    <property type="term" value="P:protein retention in Golgi apparatus"/>
    <property type="evidence" value="ECO:0007669"/>
    <property type="project" value="TreeGrafter"/>
</dbReference>
<sequence>MLESLVEKLLNKFLAPYVEGIERNLHLGVWSGNIVLENLKLKPQITEILDLSFKIIHGNIGRINIQIPWSKLGKSPVCVLIKSVHIYIKPRSYRKNENVIIEELRKAKMHRLELLEEEISIIKQQKNREKSSEKSTLIFKLLNKIINNIQIDIQDILIHFEDPEKNFSIGFILKSSSVKNCLNKDENVTEVANSSSNQNANTNVNANTNTNANVKANANANTNANEEHKKLNHIIEFKGLCIYSNSNIRKKRKRKKWEREKKNKNEKEGKKEESDNSLSDPKNFPKKKDIEESPNSVNIGENAKDENDDWKNASSVTNNDIKVNNVNEKMKDFDFSSKMKGDLSISYDKNSYLTFESKLGSGEECDDDGDDNNKDNYLKRTLSQISHFLRDDDNKILNYYNFEYLIKPFDLVLPVEQSSNKKELKAKLEIGEKWEGITLTRTQITKIIEIMNEANKSRNQTNKLLLKHACTVKLDIESLRNETKNEFMNLYNKVLAEKYNISTTELTTKELNRLQILYDVVGVRHLAKWRLQCRNMLEKIIEEKNLKKKYLYDSIYKQQSWWAWVTGNKKDIENKVQSILKSEQDIINEKELYILQEAMTNDDNYDVVLPTKYDFQFKLANFSINVYDDCRKRRKKNAIFHLNKGEHGNRNNHSNVIQVCGNQNDDKLMKGISKEMTNHQYEGNEDGDVITNKYLHRNDINDDMSQEMFHSGSSYSMLNSSTVVSSTNSNYIKEKMKCKEINILSINFYQIYSSLSLQSVVDHNDNDNFQWKFIIELQNFVAKHKNKVFMEFRTNKNSYSYNVNNTGSTIYQNPIYYSLIHSQSLCAYVEINHLVTEKGNTLSTLLRLNPLELYLSPLLIKNILSFAFPLIDIINKKQASILKKNKGKDSVIISAGRDEEGGDCTQNFINSDSLFLSKKREEDTLDLGSNEQISYNTHAEESTCKQLVGKEGLAKESLKDFPDEGNYKDDEEGEKKGEEKGEEEEGEEERGEEEYDFQGYESECDEMDDEDNEALIHIKKMEHTELIEGLKEKGENVYNRAVQHLPELFEFYIHICGPILHFDNLTNGIVELHLGNLIAKTECPCTYHKFNLIFEFNETQITCLKTSTHDVQRMYKGKIDAELLSRKEAKEKEEKEETEEVELDNEYKDRKREIEKQGEKVIAGVTPDEEVYLNESYCNNIKEKALENEKFHILQPIPVKVYVEYNLKILKTNIILDGIFFQINPDAVSIIMAVPTSITRYLTRFYSKNKKEKDLLKNRKRISSVEKKDMCTKGEANISLDLPCVEKHPKKNSESSIDVVVNVKDANMNMTEFGKTNKLEEESFLYDIDFLIKNSAFSIKNGKNREVLKYEACGISYKNYLQKKKKIVKIEIEQLWICDPSNRQPIFFTLTKNVNSKDIFLFRSLSTYLEEKHNAMIKGVSLGNADVASVGAGVLPDNPHTENAISGDSGVNNKDNILDNKIDNNNNNEDKDKDESDCLERFQSAQRVEEYMMMSSSNEGQEYTEKKDDNFHPTSFNPNCRDEKICENPVENGESSNEKKIYSYRDDKNTHVNIVSNESRNNDVIETGWKDRSEEMEKKEESRRNENEDRVVNHVSNDADADARCDDDGIYEEEDDDFMDAIEEKQLSINLQIVQKKNEINKAETHINFIISDIELHWKYKTIKQIFRTMKEYKKKLQYGIEKDMKYIKNKLKNEMELKNYKMFISEHTLRSVQETLKNVKNSLNILDLESTKKNDEEANISLSDSVVKTATLDPGKRKIANSYLSPEKQTCMEHMSGNNCAMGKNSPNVADYDTAAPVDIGTSTNEVDIGTNTNEVDIGTNTNEVDIDTATDDILSNGLNNTLPKLQGQKSSYVKYFFNCYIKSASLAFWQKRKIFSKIQVSNIYYENKVYLNFDQKMFVNIEKGIISINSKNIISNNIDDYTYDLFISKKSKKHNSTDMDSIKQNEECKVVNMKSLCERRNSKDIWNYINVDNLSEEIKKKKKRTNKQKKHDLFVGKVKVYNDKRNYNICLLCDISSIYYIFYLRDLKLFLEYLDDGILNVFISKSYKKVVQVAQTKYFLFHCTILDPVVIIPEDKNIIYNYRGKVKDTSMCSKVSSSLGEKVGNAKGDENAKGDVNAEKDNNNIPYIESYLKFHIDTLKFKNSYTVNCTEEIILNQRNELNEKRKKRRDKRLRGVGWKIESKQEQQRGNVSSDKGGSSAPKVTKEIDSLRKNENKNNGIANGGQSKYDFTLYIDLLNIESRACENGGSTNIEGNILQKVNIALCLVSTKDGVCIYLNGNNLYLDLTIFQLSFLLDIINENFCYKGYFPMCFICDKGVDIHNMLNVEWFRKGNINLGSLNMRSGSSMAKCTGEEGEIEKYSGNPNSHSNGHLGDEPNSHVDSTISNLKENLDPMSSEDREIPKGDTMDGSPRSKEIIRESKNEPMRKNGLKLYVYINLESLRIKTSFDVNTPIAVITFKNISISFHLVLLDFYYIYFFDLYSNSLYIDDVRKNSINYYKRVAYCCIQNEVDRINRKKKSKKSHIVRNNVQSNVSSLTKNNNVSLNSISLISNLDEENNMSSNQVISSSALFENTTSGEWNIMTMDDNHSKNKSFKDAADDYRSSSQELNDYKILLRYMFENNVFLNEKKKKKKQKGIKIKINSFIEDILLSIELDDAYICFFFIIFIDIYKFLSMGFKLSTLHLYPKPSPYIVSYRDSGKKKKGKKSDMQHKQSHNDDLPSESKKEFNSKEQKINTHSEINQCSKNLKKYDFENIMIEEDVFKMGKNESEDDVENHVDEGCFLSDAKEEEEKEEDTYLKRKNKKYRDKNLSDPYKFIREGMKDEKNQIITNINEILKLDNKPTHINFKVTNGNFIIFTDLENVAHPILMWSNNFVFSFSLLNKCIIFRKIYAIDSKINRINYVSNSQNKEFKRRNSKDVSNPLHNYHKKKILLCDNLNVKGEALYESVDTKKENYILKPNLKKKDYPEFISVFEVDINIGKFDIRLSNDDVEILLRASSTLFGDVPSSYTNIAIGTVIPPVKFIHRKIKNKFMRNNIYFVMKQVGDSELSSSNNLRVTNINKLKKGMIRIRTKEKILPDGVADLKHKEKALMDGEDISADTYKPGTEKGIIPICMESKGNVNFSETKNRVLESFSYNMLSEFSIDSNSISCSDSSYTESYASNRIFMRKSIKENESESELNRNNNETTNTYRDIKIMIRLHNVKCTFIDDIRNSIVPIIRMILSMNISLNFYTDECSYNINDLNSKVEYFNNCIGEWEPFLEKCNISLDVHKILSNDMYSEESEYSKSPISIIKINSVKALWFNVTPQLINLLFLFLPLFTEKVLNGLKKKENRLMNSNTYDMSENQAVELSFMNNNYDGTSTELDDKKLNIKCKNIYEDCSSVFESVSGDMDVNKSTDFHLDDFLKKEVNRNNYNCVKHNSVVYYVNLTSDYFYAFVMPEGNIEQMKNKRACAMLRSKYKIVNERGTPSGISSITNGVKLATIEEKEGIRTKQVEGDSKSVSSCKLGEKQQQLHGEGRDKFTRNGHGRSTPEVFAKIITTKELISLDRLLVNEIANNSLIEKKYMYLYLIPIPPTNVVNAIHDMFPIISKKDIVLDLMITKNPKKTIDNLVSYNQIRGGENRGRKYVNRDFSLDSIAGAEFFTRGNISTGVAGAAGATGGGRRNEAKSETLGLEEGNDIEEKYNGSITAEEGNADERNAGEKTIERTEIGVAEIEKTGCSEVTELRKDNSNSSISNYDLSWEEEDEEKEIQDEEESSTECSVDNEKFEEINSFEERHNKCENYYFKYKQRKEKDLGNSTFAPNKFVGPFLKNCECVIINLIKNSCTTLATSMKSSNVIHLLKPRDFIFEEKSRNAVIINNRGRKCNKISNSLKDEEKKNDALVQNLGVQLNKENIEKVNKWEMLNEELIKQTNMAYRHRLKHNYLPQTSLRETVCEIISPMPNYKILFMSSTVRILNKCGIPLEFCFFDVTKNPILLTSLENRTIPISTLYPNHSDSFKNYKVSNSLNINPNIKLRQKNNNLSFTVILNHEHLLSTPECAFCGPSHVYMSFKPINLVSEENDYYEIVSSRSVTEGNGNGNGGENGKERISSRNDINELSQLDYSKRKAQSSKDELKRNNCDDDKEWNDMLLSRRGTKELLDTSSINCEKGWSDIFSSDVNQGTYVKKCQLRDNNNYLYFLVKIENKISALPAEKNIKIITIYPHVSVVNAIPALVDIIITSEISEEKQNDYVYEEKGKIDTLKNNKVRLMRQCEEINAYLSKIASVKMSSSRNSSSGGIVNTFGDDYVLGKGAMNNEGIYMQELNRLENEICNIEEEIKEKKKKISSCTSNMGYVNKRLNPFSIFYIYEIRKYNCLNMKMKIGNSQCEWSEKLYLVEDDEESVMRFTLNFKRFASVEVELIKNFSGYFNSLSSIVGNKQLYIFSLPRCFIDRTGLGIKVINSNKYYPIINGITLLGDNSQIDLLLPHKTYNNEFLRSCRSGGKSYDGVGIYGSNDYDDIFNDFNYPTPVDNSPILFKATLPPIGSYTETSVECKNFFYTFCLNTEKIKTTNIPYIISRIVTVVPQFIISNKLNYPILIKQFQMDKVQGIRKNDTCPLYFPKKQNILLFRFKTLENVKNDAHAGGYVSHHDNSHPSDKNNNESRKNKCQAEEGNKMVQNYNKVTNSNGSPFWSSVIFPSENFVGTNYMVVSNHSKKEEKSDVYIITCIPDLGLKNIIIEKLDKNMNKGFIAYNCSRLAKYFRIRTFHDDMKHLKQVEDENYNFEKNILFRNFLNSSDIEHYFNIEYDEHMYLGWVNPFIYVTRNIQIEIVLHNMKTIPRIPFILRFAQFNYSQKIFHVYCHDVIFIISIEYIQDLITIKLKHRMNIVKGVIHEPTFSASGDYGGCDSSGVVERVTSTYDIHDGERSSKNSLDIQKEYNKIEALVDGYQMSRKNSNEISMTNATSLNIMNPCKDSSYIQRKMIGTNEYNYVKYGIDRGVVVVGGGGDSSNNSSFRNSYNGYNNKNHYYYYQHQQQHHRQEEENHGNKKEESVKMISSTYKNVHIIINITQIGVSIISNILKEEVFFIELSKLCALFYMKNEEEVIDIKITDVQVDCQLESCEKCVLLANRGICTNGDSGNAVGGITGGGGIVVGGNSENELKRIKSSYNQGSKIDNRTSDSSVLCGKGSYYMSEMDEVYDCNNRTSAMNRGTRGVFPNKGMMCKNPSEMRIVKSLNNTNEEKIFLNIYVERSFISHKDVIFKKIQISLDDIEIEMDAETLNGINLLIAEYIEGISLVQKKNLLYEEIQKWTILPVYVNYKSPDIPLAINIQYMQIDKFTLIVWCSFLLDKMHMMSDLLRIGLRILMVSGRLELLGAPVALNQEIFNNIRASLKSFYALLKDKYSHSILACLGFIVGYSSLINIPKIPLEIGRNTIGLAVYAVDNVSVGIGSFLSNLTFDSEYINRRQKERNFKTNTNMKEGLLSAVKNIGEGVLSLSNIVTKPIEGAQKEGVGGFFKGIGKGVAGSLVKPLDKVGQAVSDVTRGIKAEVSKPIGGHKYKTKRHRKPRMLWGEYGKIKEYNLHEAELRECLGLKFSKNIMKCLTIHKQENHPPAHYSMLFYPKVIIYANLYANMCVSTKNNEFLKDKKVGSASGAGAAGAGSGGNGGGGDIVIWSLKVEDISEIRASSHGLIIKTGNSNNLVYKIPCNNALLINKIYHELQNSKNSINSTIILGDDDTV</sequence>
<dbReference type="OMA" id="KMFISEH"/>
<feature type="region of interest" description="Disordered" evidence="3">
    <location>
        <begin position="2698"/>
        <end position="2737"/>
    </location>
</feature>
<feature type="region of interest" description="Disordered" evidence="3">
    <location>
        <begin position="3656"/>
        <end position="3682"/>
    </location>
</feature>
<feature type="region of interest" description="Disordered" evidence="3">
    <location>
        <begin position="958"/>
        <end position="997"/>
    </location>
</feature>
<feature type="compositionally biased region" description="Polar residues" evidence="3">
    <location>
        <begin position="2189"/>
        <end position="2198"/>
    </location>
</feature>
<dbReference type="OrthoDB" id="272810at2759"/>